<name>A0AAE6C4L6_9HYPH</name>
<organism evidence="1 2">
    <name type="scientific">Rhizobium acidisoli</name>
    <dbReference type="NCBI Taxonomy" id="1538158"/>
    <lineage>
        <taxon>Bacteria</taxon>
        <taxon>Pseudomonadati</taxon>
        <taxon>Pseudomonadota</taxon>
        <taxon>Alphaproteobacteria</taxon>
        <taxon>Hyphomicrobiales</taxon>
        <taxon>Rhizobiaceae</taxon>
        <taxon>Rhizobium/Agrobacterium group</taxon>
        <taxon>Rhizobium</taxon>
    </lineage>
</organism>
<proteinExistence type="predicted"/>
<dbReference type="EMBL" id="CP035001">
    <property type="protein sequence ID" value="QAS82527.1"/>
    <property type="molecule type" value="Genomic_DNA"/>
</dbReference>
<gene>
    <name evidence="1" type="ORF">CO657_30975</name>
</gene>
<accession>A0AAE6C4L6</accession>
<evidence type="ECO:0000313" key="1">
    <source>
        <dbReference type="EMBL" id="QAS82527.1"/>
    </source>
</evidence>
<dbReference type="AlphaFoldDB" id="A0AAE6C4L6"/>
<evidence type="ECO:0000313" key="2">
    <source>
        <dbReference type="Proteomes" id="UP000220927"/>
    </source>
</evidence>
<keyword evidence="2" id="KW-1185">Reference proteome</keyword>
<sequence>MEQYQILNGGCWSTQTENKTFRSLEKAIEYAGKHADELSALEVFIHNGGQREEIICGAELRSLITRVCHH</sequence>
<keyword evidence="1" id="KW-0614">Plasmid</keyword>
<geneLocation type="plasmid" evidence="2">
    <name>prapfh23c</name>
</geneLocation>
<reference evidence="1 2" key="1">
    <citation type="submission" date="2019-01" db="EMBL/GenBank/DDBJ databases">
        <title>Genomic insights into the origins and evolution of symbiotic genes in the Phaseolus vulgaris microsymbionts.</title>
        <authorList>
            <person name="Tong W."/>
        </authorList>
    </citation>
    <scope>NUCLEOTIDE SEQUENCE [LARGE SCALE GENOMIC DNA]</scope>
    <source>
        <strain evidence="1 2">FH23</strain>
        <plasmid evidence="2">prapfh23c</plasmid>
    </source>
</reference>
<dbReference type="Proteomes" id="UP000220927">
    <property type="component" value="Plasmid pRapFH23c"/>
</dbReference>
<dbReference type="KEGG" id="rad:CO657_30975"/>
<protein>
    <submittedName>
        <fullName evidence="1">Uncharacterized protein</fullName>
    </submittedName>
</protein>